<proteinExistence type="predicted"/>
<keyword evidence="2" id="KW-1185">Reference proteome</keyword>
<sequence length="86" mass="10303">MSKERIKDFIDKQLENLEDTIYKIEEDKNHIYAIFTEILSENANIEITFKLLDEVLYMHSITYGWKPVEKGVANKYFWIELLKTEA</sequence>
<evidence type="ECO:0000313" key="2">
    <source>
        <dbReference type="Proteomes" id="UP000251135"/>
    </source>
</evidence>
<dbReference type="OrthoDB" id="5344276at2"/>
<dbReference type="EMBL" id="MUXE01000003">
    <property type="protein sequence ID" value="PUE65786.1"/>
    <property type="molecule type" value="Genomic_DNA"/>
</dbReference>
<name>A0A363D377_9BACT</name>
<protein>
    <submittedName>
        <fullName evidence="1">Uncharacterized protein</fullName>
    </submittedName>
</protein>
<evidence type="ECO:0000313" key="1">
    <source>
        <dbReference type="EMBL" id="PUE65786.1"/>
    </source>
</evidence>
<gene>
    <name evidence="1" type="ORF">B0174_02885</name>
</gene>
<reference evidence="1 2" key="1">
    <citation type="submission" date="2017-02" db="EMBL/GenBank/DDBJ databases">
        <title>Arcobacter caeni sp. nov, a new Arcobacter species isolated from reclaimed water.</title>
        <authorList>
            <person name="Figueras M.J."/>
            <person name="Perez-Cataluna A."/>
            <person name="Salas-Masso N."/>
        </authorList>
    </citation>
    <scope>NUCLEOTIDE SEQUENCE [LARGE SCALE GENOMIC DNA]</scope>
    <source>
        <strain evidence="1 2">RW17-10</strain>
    </source>
</reference>
<comment type="caution">
    <text evidence="1">The sequence shown here is derived from an EMBL/GenBank/DDBJ whole genome shotgun (WGS) entry which is preliminary data.</text>
</comment>
<dbReference type="RefSeq" id="WP_108558147.1">
    <property type="nucleotide sequence ID" value="NZ_MUXE01000003.1"/>
</dbReference>
<dbReference type="AlphaFoldDB" id="A0A363D377"/>
<dbReference type="Proteomes" id="UP000251135">
    <property type="component" value="Unassembled WGS sequence"/>
</dbReference>
<organism evidence="1 2">
    <name type="scientific">Arcobacter caeni</name>
    <dbReference type="NCBI Taxonomy" id="1912877"/>
    <lineage>
        <taxon>Bacteria</taxon>
        <taxon>Pseudomonadati</taxon>
        <taxon>Campylobacterota</taxon>
        <taxon>Epsilonproteobacteria</taxon>
        <taxon>Campylobacterales</taxon>
        <taxon>Arcobacteraceae</taxon>
        <taxon>Arcobacter</taxon>
    </lineage>
</organism>
<accession>A0A363D377</accession>